<dbReference type="SUPFAM" id="SSF52172">
    <property type="entry name" value="CheY-like"/>
    <property type="match status" value="1"/>
</dbReference>
<dbReference type="KEGG" id="ark:D6B99_13800"/>
<name>A0A386HSE8_9BACT</name>
<dbReference type="PANTHER" id="PTHR37299">
    <property type="entry name" value="TRANSCRIPTIONAL REGULATOR-RELATED"/>
    <property type="match status" value="1"/>
</dbReference>
<dbReference type="PROSITE" id="PS50110">
    <property type="entry name" value="RESPONSE_REGULATORY"/>
    <property type="match status" value="1"/>
</dbReference>
<dbReference type="Gene3D" id="3.40.50.2300">
    <property type="match status" value="1"/>
</dbReference>
<evidence type="ECO:0000313" key="3">
    <source>
        <dbReference type="EMBL" id="AYD48579.1"/>
    </source>
</evidence>
<dbReference type="OrthoDB" id="2168082at2"/>
<gene>
    <name evidence="3" type="ORF">D6B99_13800</name>
</gene>
<evidence type="ECO:0000256" key="1">
    <source>
        <dbReference type="PROSITE-ProRule" id="PRU00169"/>
    </source>
</evidence>
<dbReference type="FunFam" id="3.40.50.2300:FF:000361">
    <property type="entry name" value="Two-component system response regulator"/>
    <property type="match status" value="1"/>
</dbReference>
<dbReference type="InterPro" id="IPR007492">
    <property type="entry name" value="LytTR_DNA-bd_dom"/>
</dbReference>
<dbReference type="Pfam" id="PF04397">
    <property type="entry name" value="LytTR"/>
    <property type="match status" value="1"/>
</dbReference>
<feature type="domain" description="Response regulatory" evidence="2">
    <location>
        <begin position="2"/>
        <end position="115"/>
    </location>
</feature>
<dbReference type="AlphaFoldDB" id="A0A386HSE8"/>
<dbReference type="RefSeq" id="WP_119989465.1">
    <property type="nucleotide sequence ID" value="NZ_CP032489.1"/>
</dbReference>
<feature type="modified residue" description="4-aspartylphosphate" evidence="1">
    <location>
        <position position="55"/>
    </location>
</feature>
<keyword evidence="1" id="KW-0597">Phosphoprotein</keyword>
<organism evidence="3 4">
    <name type="scientific">Arachidicoccus soli</name>
    <dbReference type="NCBI Taxonomy" id="2341117"/>
    <lineage>
        <taxon>Bacteria</taxon>
        <taxon>Pseudomonadati</taxon>
        <taxon>Bacteroidota</taxon>
        <taxon>Chitinophagia</taxon>
        <taxon>Chitinophagales</taxon>
        <taxon>Chitinophagaceae</taxon>
        <taxon>Arachidicoccus</taxon>
    </lineage>
</organism>
<keyword evidence="4" id="KW-1185">Reference proteome</keyword>
<keyword evidence="3" id="KW-0238">DNA-binding</keyword>
<dbReference type="InterPro" id="IPR046947">
    <property type="entry name" value="LytR-like"/>
</dbReference>
<dbReference type="GO" id="GO:0000156">
    <property type="term" value="F:phosphorelay response regulator activity"/>
    <property type="evidence" value="ECO:0007669"/>
    <property type="project" value="InterPro"/>
</dbReference>
<sequence length="255" mass="29504">MKVLIIEDEIKAAKELESLLHEIRNDIEVCAFLQSIEDTINWFKTNEEPDLIFSDISLADGVSFDIFKEIAITAPIIFCTAYNEFALQAFENNGFDYLLKPIEKEKLQKSFSKLKQLKAISLEESDDYKKRLHNLMGQFPVGYKSSLLTYFRGIITPVNTSEISFIYTDNERNFAVANAVHFELRETLDNLMTALNPQEFYRANRQFIIHRKSIDKIETLHTRKLLVSLCDLKIKTVIVSKAKATDFLKWVEGFV</sequence>
<protein>
    <submittedName>
        <fullName evidence="3">DNA-binding response regulator</fullName>
    </submittedName>
</protein>
<dbReference type="Proteomes" id="UP000266118">
    <property type="component" value="Chromosome"/>
</dbReference>
<dbReference type="EMBL" id="CP032489">
    <property type="protein sequence ID" value="AYD48579.1"/>
    <property type="molecule type" value="Genomic_DNA"/>
</dbReference>
<dbReference type="InterPro" id="IPR011006">
    <property type="entry name" value="CheY-like_superfamily"/>
</dbReference>
<evidence type="ECO:0000259" key="2">
    <source>
        <dbReference type="PROSITE" id="PS50110"/>
    </source>
</evidence>
<accession>A0A386HSE8</accession>
<dbReference type="Gene3D" id="2.40.50.1020">
    <property type="entry name" value="LytTr DNA-binding domain"/>
    <property type="match status" value="1"/>
</dbReference>
<reference evidence="3 4" key="1">
    <citation type="submission" date="2018-09" db="EMBL/GenBank/DDBJ databases">
        <title>Arachidicoccus sp. nov., a bacterium isolated from soil.</title>
        <authorList>
            <person name="Weon H.-Y."/>
            <person name="Kwon S.-W."/>
            <person name="Lee S.A."/>
        </authorList>
    </citation>
    <scope>NUCLEOTIDE SEQUENCE [LARGE SCALE GENOMIC DNA]</scope>
    <source>
        <strain evidence="3 4">KIS59-12</strain>
    </source>
</reference>
<evidence type="ECO:0000313" key="4">
    <source>
        <dbReference type="Proteomes" id="UP000266118"/>
    </source>
</evidence>
<dbReference type="SMART" id="SM00448">
    <property type="entry name" value="REC"/>
    <property type="match status" value="1"/>
</dbReference>
<proteinExistence type="predicted"/>
<dbReference type="SMART" id="SM00850">
    <property type="entry name" value="LytTR"/>
    <property type="match status" value="1"/>
</dbReference>
<dbReference type="InterPro" id="IPR001789">
    <property type="entry name" value="Sig_transdc_resp-reg_receiver"/>
</dbReference>
<dbReference type="GO" id="GO:0003677">
    <property type="term" value="F:DNA binding"/>
    <property type="evidence" value="ECO:0007669"/>
    <property type="project" value="UniProtKB-KW"/>
</dbReference>
<dbReference type="Pfam" id="PF00072">
    <property type="entry name" value="Response_reg"/>
    <property type="match status" value="1"/>
</dbReference>
<dbReference type="PANTHER" id="PTHR37299:SF1">
    <property type="entry name" value="STAGE 0 SPORULATION PROTEIN A HOMOLOG"/>
    <property type="match status" value="1"/>
</dbReference>